<dbReference type="AlphaFoldDB" id="A0A2S3UA60"/>
<protein>
    <recommendedName>
        <fullName evidence="3">DUF4411 family protein</fullName>
    </recommendedName>
</protein>
<dbReference type="InterPro" id="IPR029060">
    <property type="entry name" value="PIN-like_dom_sf"/>
</dbReference>
<evidence type="ECO:0000313" key="1">
    <source>
        <dbReference type="EMBL" id="POD88933.1"/>
    </source>
</evidence>
<dbReference type="EMBL" id="NKCZ01000055">
    <property type="protein sequence ID" value="POD88933.1"/>
    <property type="molecule type" value="Genomic_DNA"/>
</dbReference>
<name>A0A2S3UA60_LACPN</name>
<dbReference type="SUPFAM" id="SSF88723">
    <property type="entry name" value="PIN domain-like"/>
    <property type="match status" value="1"/>
</dbReference>
<reference evidence="1 2" key="1">
    <citation type="submission" date="2017-06" db="EMBL/GenBank/DDBJ databases">
        <title>Genome sequence of Lactobacillus plantarum subsp. plantarum strain SRCM101258.</title>
        <authorList>
            <person name="Cho S.H."/>
        </authorList>
    </citation>
    <scope>NUCLEOTIDE SEQUENCE [LARGE SCALE GENOMIC DNA]</scope>
    <source>
        <strain evidence="1 2">SRCM101258</strain>
    </source>
</reference>
<comment type="caution">
    <text evidence="1">The sequence shown here is derived from an EMBL/GenBank/DDBJ whole genome shotgun (WGS) entry which is preliminary data.</text>
</comment>
<proteinExistence type="predicted"/>
<accession>A0A2S3UA60</accession>
<dbReference type="Pfam" id="PF14367">
    <property type="entry name" value="DUF4411"/>
    <property type="match status" value="1"/>
</dbReference>
<gene>
    <name evidence="1" type="ORF">S101258_00349</name>
</gene>
<evidence type="ECO:0008006" key="3">
    <source>
        <dbReference type="Google" id="ProtNLM"/>
    </source>
</evidence>
<dbReference type="InterPro" id="IPR016541">
    <property type="entry name" value="UCP008505"/>
</dbReference>
<dbReference type="Gene3D" id="3.40.50.1010">
    <property type="entry name" value="5'-nuclease"/>
    <property type="match status" value="1"/>
</dbReference>
<organism evidence="1 2">
    <name type="scientific">Lactiplantibacillus plantarum subsp. plantarum</name>
    <dbReference type="NCBI Taxonomy" id="337330"/>
    <lineage>
        <taxon>Bacteria</taxon>
        <taxon>Bacillati</taxon>
        <taxon>Bacillota</taxon>
        <taxon>Bacilli</taxon>
        <taxon>Lactobacillales</taxon>
        <taxon>Lactobacillaceae</taxon>
        <taxon>Lactiplantibacillus</taxon>
    </lineage>
</organism>
<evidence type="ECO:0000313" key="2">
    <source>
        <dbReference type="Proteomes" id="UP000236990"/>
    </source>
</evidence>
<dbReference type="Proteomes" id="UP000236990">
    <property type="component" value="Unassembled WGS sequence"/>
</dbReference>
<sequence length="179" mass="20712">MEYLIDSNSLIDAHEKWYRPQVFGSVWVCLATHSNVRMTSFVYNEIKYPDELALWTKNTFQKQIIVPTLEITRAYNDVMNWITQSKRWNAAGISEWQSPDKADPWLIATAKVNSQTIVTLDGNGRATMPNIGSNSKKEPKINAVATQFNVPTMTIYELLEKLDYQFKLMIENRSNMPWT</sequence>